<dbReference type="Pfam" id="PF02581">
    <property type="entry name" value="TMP-TENI"/>
    <property type="match status" value="1"/>
</dbReference>
<dbReference type="GO" id="GO:0004789">
    <property type="term" value="F:thiamine-phosphate diphosphorylase activity"/>
    <property type="evidence" value="ECO:0007669"/>
    <property type="project" value="UniProtKB-UniRule"/>
</dbReference>
<evidence type="ECO:0000256" key="8">
    <source>
        <dbReference type="ARBA" id="ARBA00047883"/>
    </source>
</evidence>
<comment type="cofactor">
    <cofactor evidence="9">
        <name>Mg(2+)</name>
        <dbReference type="ChEBI" id="CHEBI:18420"/>
    </cofactor>
    <text evidence="9">Binds 1 Mg(2+) ion per subunit.</text>
</comment>
<organism evidence="13 14">
    <name type="scientific">Parasulfuritortus cantonensis</name>
    <dbReference type="NCBI Taxonomy" id="2528202"/>
    <lineage>
        <taxon>Bacteria</taxon>
        <taxon>Pseudomonadati</taxon>
        <taxon>Pseudomonadota</taxon>
        <taxon>Betaproteobacteria</taxon>
        <taxon>Nitrosomonadales</taxon>
        <taxon>Thiobacillaceae</taxon>
        <taxon>Parasulfuritortus</taxon>
    </lineage>
</organism>
<dbReference type="GO" id="GO:0000287">
    <property type="term" value="F:magnesium ion binding"/>
    <property type="evidence" value="ECO:0007669"/>
    <property type="project" value="UniProtKB-UniRule"/>
</dbReference>
<dbReference type="PANTHER" id="PTHR20857:SF15">
    <property type="entry name" value="THIAMINE-PHOSPHATE SYNTHASE"/>
    <property type="match status" value="1"/>
</dbReference>
<evidence type="ECO:0000256" key="6">
    <source>
        <dbReference type="ARBA" id="ARBA00047334"/>
    </source>
</evidence>
<feature type="domain" description="Thiamine phosphate synthase/TenI" evidence="12">
    <location>
        <begin position="6"/>
        <end position="186"/>
    </location>
</feature>
<dbReference type="Proteomes" id="UP000295443">
    <property type="component" value="Unassembled WGS sequence"/>
</dbReference>
<proteinExistence type="inferred from homology"/>
<dbReference type="NCBIfam" id="TIGR00693">
    <property type="entry name" value="thiE"/>
    <property type="match status" value="1"/>
</dbReference>
<feature type="binding site" evidence="9">
    <location>
        <position position="106"/>
    </location>
    <ligand>
        <name>4-amino-2-methyl-5-(diphosphooxymethyl)pyrimidine</name>
        <dbReference type="ChEBI" id="CHEBI:57841"/>
    </ligand>
</feature>
<dbReference type="HAMAP" id="MF_00097">
    <property type="entry name" value="TMP_synthase"/>
    <property type="match status" value="1"/>
</dbReference>
<feature type="binding site" evidence="9">
    <location>
        <begin position="35"/>
        <end position="39"/>
    </location>
    <ligand>
        <name>4-amino-2-methyl-5-(diphosphooxymethyl)pyrimidine</name>
        <dbReference type="ChEBI" id="CHEBI:57841"/>
    </ligand>
</feature>
<keyword evidence="14" id="KW-1185">Reference proteome</keyword>
<evidence type="ECO:0000313" key="13">
    <source>
        <dbReference type="EMBL" id="TCJ17221.1"/>
    </source>
</evidence>
<comment type="function">
    <text evidence="9">Condenses 4-methyl-5-(beta-hydroxyethyl)thiazole monophosphate (THZ-P) and 2-methyl-4-amino-5-hydroxymethyl pyrimidine pyrophosphate (HMP-PP) to form thiamine monophosphate (TMP).</text>
</comment>
<dbReference type="EMBL" id="SJZB01000014">
    <property type="protein sequence ID" value="TCJ17221.1"/>
    <property type="molecule type" value="Genomic_DNA"/>
</dbReference>
<feature type="binding site" evidence="9">
    <location>
        <position position="67"/>
    </location>
    <ligand>
        <name>4-amino-2-methyl-5-(diphosphooxymethyl)pyrimidine</name>
        <dbReference type="ChEBI" id="CHEBI:57841"/>
    </ligand>
</feature>
<evidence type="ECO:0000313" key="14">
    <source>
        <dbReference type="Proteomes" id="UP000295443"/>
    </source>
</evidence>
<comment type="catalytic activity">
    <reaction evidence="6 9 10">
        <text>4-methyl-5-(2-phosphooxyethyl)-thiazole + 4-amino-2-methyl-5-(diphosphooxymethyl)pyrimidine + H(+) = thiamine phosphate + diphosphate</text>
        <dbReference type="Rhea" id="RHEA:22328"/>
        <dbReference type="ChEBI" id="CHEBI:15378"/>
        <dbReference type="ChEBI" id="CHEBI:33019"/>
        <dbReference type="ChEBI" id="CHEBI:37575"/>
        <dbReference type="ChEBI" id="CHEBI:57841"/>
        <dbReference type="ChEBI" id="CHEBI:58296"/>
        <dbReference type="EC" id="2.5.1.3"/>
    </reaction>
</comment>
<sequence length="208" mass="21678">MLPEGLYAITPDWGDTARLVTVTEAILKGGCRILQYRNKATTACHRDEQAAALRGLTRRYGALLIVNDDIELAEACAADGVHLGGEDGDLAEARKRIGPARLLGASCYQSLDLAEAAAGAGADYVAFGSFYASPTKPLAKRADPGLIGTAKARTGLPVCAIGGIDLGNAAPLVAAGANLLAVISAVYNSPDPERASRDFTKLFETHRP</sequence>
<dbReference type="InterPro" id="IPR013785">
    <property type="entry name" value="Aldolase_TIM"/>
</dbReference>
<evidence type="ECO:0000256" key="5">
    <source>
        <dbReference type="ARBA" id="ARBA00022977"/>
    </source>
</evidence>
<feature type="binding site" evidence="9">
    <location>
        <position position="136"/>
    </location>
    <ligand>
        <name>4-amino-2-methyl-5-(diphosphooxymethyl)pyrimidine</name>
        <dbReference type="ChEBI" id="CHEBI:57841"/>
    </ligand>
</feature>
<keyword evidence="3 9" id="KW-0479">Metal-binding</keyword>
<keyword evidence="5 9" id="KW-0784">Thiamine biosynthesis</keyword>
<dbReference type="PANTHER" id="PTHR20857">
    <property type="entry name" value="THIAMINE-PHOSPHATE PYROPHOSPHORYLASE"/>
    <property type="match status" value="1"/>
</dbReference>
<evidence type="ECO:0000256" key="7">
    <source>
        <dbReference type="ARBA" id="ARBA00047851"/>
    </source>
</evidence>
<comment type="pathway">
    <text evidence="1 9 11">Cofactor biosynthesis; thiamine diphosphate biosynthesis; thiamine phosphate from 4-amino-2-methyl-5-diphosphomethylpyrimidine and 4-methyl-5-(2-phosphoethyl)-thiazole: step 1/1.</text>
</comment>
<dbReference type="GO" id="GO:0009229">
    <property type="term" value="P:thiamine diphosphate biosynthetic process"/>
    <property type="evidence" value="ECO:0007669"/>
    <property type="project" value="UniProtKB-UniRule"/>
</dbReference>
<evidence type="ECO:0000256" key="2">
    <source>
        <dbReference type="ARBA" id="ARBA00022679"/>
    </source>
</evidence>
<keyword evidence="2 9" id="KW-0808">Transferase</keyword>
<dbReference type="RefSeq" id="WP_131445104.1">
    <property type="nucleotide sequence ID" value="NZ_SJZB01000014.1"/>
</dbReference>
<dbReference type="SUPFAM" id="SSF51391">
    <property type="entry name" value="Thiamin phosphate synthase"/>
    <property type="match status" value="1"/>
</dbReference>
<comment type="catalytic activity">
    <reaction evidence="8 9 10">
        <text>2-[(2R,5Z)-2-carboxy-4-methylthiazol-5(2H)-ylidene]ethyl phosphate + 4-amino-2-methyl-5-(diphosphooxymethyl)pyrimidine + 2 H(+) = thiamine phosphate + CO2 + diphosphate</text>
        <dbReference type="Rhea" id="RHEA:47844"/>
        <dbReference type="ChEBI" id="CHEBI:15378"/>
        <dbReference type="ChEBI" id="CHEBI:16526"/>
        <dbReference type="ChEBI" id="CHEBI:33019"/>
        <dbReference type="ChEBI" id="CHEBI:37575"/>
        <dbReference type="ChEBI" id="CHEBI:57841"/>
        <dbReference type="ChEBI" id="CHEBI:62899"/>
        <dbReference type="EC" id="2.5.1.3"/>
    </reaction>
</comment>
<gene>
    <name evidence="9" type="primary">thiE</name>
    <name evidence="13" type="ORF">EZJ19_04520</name>
</gene>
<dbReference type="InterPro" id="IPR022998">
    <property type="entry name" value="ThiamineP_synth_TenI"/>
</dbReference>
<protein>
    <recommendedName>
        <fullName evidence="9">Thiamine-phosphate synthase</fullName>
        <shortName evidence="9">TP synthase</shortName>
        <shortName evidence="9">TPS</shortName>
        <ecNumber evidence="9">2.5.1.3</ecNumber>
    </recommendedName>
    <alternativeName>
        <fullName evidence="9">Thiamine-phosphate pyrophosphorylase</fullName>
        <shortName evidence="9">TMP pyrophosphorylase</shortName>
        <shortName evidence="9">TMP-PPase</shortName>
    </alternativeName>
</protein>
<feature type="binding site" evidence="9">
    <location>
        <position position="68"/>
    </location>
    <ligand>
        <name>Mg(2+)</name>
        <dbReference type="ChEBI" id="CHEBI:18420"/>
    </ligand>
</feature>
<feature type="binding site" evidence="9">
    <location>
        <position position="87"/>
    </location>
    <ligand>
        <name>Mg(2+)</name>
        <dbReference type="ChEBI" id="CHEBI:18420"/>
    </ligand>
</feature>
<keyword evidence="4 9" id="KW-0460">Magnesium</keyword>
<evidence type="ECO:0000256" key="4">
    <source>
        <dbReference type="ARBA" id="ARBA00022842"/>
    </source>
</evidence>
<evidence type="ECO:0000256" key="1">
    <source>
        <dbReference type="ARBA" id="ARBA00005165"/>
    </source>
</evidence>
<name>A0A4R1BIW8_9PROT</name>
<comment type="catalytic activity">
    <reaction evidence="7 9 10">
        <text>2-(2-carboxy-4-methylthiazol-5-yl)ethyl phosphate + 4-amino-2-methyl-5-(diphosphooxymethyl)pyrimidine + 2 H(+) = thiamine phosphate + CO2 + diphosphate</text>
        <dbReference type="Rhea" id="RHEA:47848"/>
        <dbReference type="ChEBI" id="CHEBI:15378"/>
        <dbReference type="ChEBI" id="CHEBI:16526"/>
        <dbReference type="ChEBI" id="CHEBI:33019"/>
        <dbReference type="ChEBI" id="CHEBI:37575"/>
        <dbReference type="ChEBI" id="CHEBI:57841"/>
        <dbReference type="ChEBI" id="CHEBI:62890"/>
        <dbReference type="EC" id="2.5.1.3"/>
    </reaction>
</comment>
<dbReference type="Gene3D" id="3.20.20.70">
    <property type="entry name" value="Aldolase class I"/>
    <property type="match status" value="1"/>
</dbReference>
<dbReference type="UniPathway" id="UPA00060">
    <property type="reaction ID" value="UER00141"/>
</dbReference>
<dbReference type="GO" id="GO:0009228">
    <property type="term" value="P:thiamine biosynthetic process"/>
    <property type="evidence" value="ECO:0007669"/>
    <property type="project" value="UniProtKB-KW"/>
</dbReference>
<comment type="caution">
    <text evidence="13">The sequence shown here is derived from an EMBL/GenBank/DDBJ whole genome shotgun (WGS) entry which is preliminary data.</text>
</comment>
<feature type="binding site" evidence="9">
    <location>
        <position position="163"/>
    </location>
    <ligand>
        <name>2-[(2R,5Z)-2-carboxy-4-methylthiazol-5(2H)-ylidene]ethyl phosphate</name>
        <dbReference type="ChEBI" id="CHEBI:62899"/>
    </ligand>
</feature>
<evidence type="ECO:0000256" key="9">
    <source>
        <dbReference type="HAMAP-Rule" id="MF_00097"/>
    </source>
</evidence>
<dbReference type="InterPro" id="IPR034291">
    <property type="entry name" value="TMP_synthase"/>
</dbReference>
<accession>A0A4R1BIW8</accession>
<dbReference type="EC" id="2.5.1.3" evidence="9"/>
<evidence type="ECO:0000259" key="12">
    <source>
        <dbReference type="Pfam" id="PF02581"/>
    </source>
</evidence>
<dbReference type="InterPro" id="IPR036206">
    <property type="entry name" value="ThiamineP_synth_sf"/>
</dbReference>
<evidence type="ECO:0000256" key="10">
    <source>
        <dbReference type="RuleBase" id="RU003826"/>
    </source>
</evidence>
<dbReference type="CDD" id="cd00564">
    <property type="entry name" value="TMP_TenI"/>
    <property type="match status" value="1"/>
</dbReference>
<reference evidence="13 14" key="1">
    <citation type="submission" date="2019-03" db="EMBL/GenBank/DDBJ databases">
        <title>Genome sequence of Thiobacillaceae bacterium LSR1, a sulfur-oxidizing bacterium isolated from freshwater sediment.</title>
        <authorList>
            <person name="Li S."/>
        </authorList>
    </citation>
    <scope>NUCLEOTIDE SEQUENCE [LARGE SCALE GENOMIC DNA]</scope>
    <source>
        <strain evidence="13 14">LSR1</strain>
    </source>
</reference>
<dbReference type="AlphaFoldDB" id="A0A4R1BIW8"/>
<evidence type="ECO:0000256" key="3">
    <source>
        <dbReference type="ARBA" id="ARBA00022723"/>
    </source>
</evidence>
<feature type="binding site" evidence="9">
    <location>
        <begin position="183"/>
        <end position="184"/>
    </location>
    <ligand>
        <name>2-[(2R,5Z)-2-carboxy-4-methylthiazol-5(2H)-ylidene]ethyl phosphate</name>
        <dbReference type="ChEBI" id="CHEBI:62899"/>
    </ligand>
</feature>
<dbReference type="OrthoDB" id="9810880at2"/>
<dbReference type="GO" id="GO:0005737">
    <property type="term" value="C:cytoplasm"/>
    <property type="evidence" value="ECO:0007669"/>
    <property type="project" value="TreeGrafter"/>
</dbReference>
<comment type="similarity">
    <text evidence="9 10">Belongs to the thiamine-phosphate synthase family.</text>
</comment>
<feature type="binding site" evidence="9">
    <location>
        <begin position="133"/>
        <end position="135"/>
    </location>
    <ligand>
        <name>2-[(2R,5Z)-2-carboxy-4-methylthiazol-5(2H)-ylidene]ethyl phosphate</name>
        <dbReference type="ChEBI" id="CHEBI:62899"/>
    </ligand>
</feature>
<evidence type="ECO:0000256" key="11">
    <source>
        <dbReference type="RuleBase" id="RU004253"/>
    </source>
</evidence>